<accession>A0A8F3CIL0</accession>
<protein>
    <submittedName>
        <fullName evidence="1">Uncharacterized protein</fullName>
    </submittedName>
</protein>
<dbReference type="SUPFAM" id="SSF82199">
    <property type="entry name" value="SET domain"/>
    <property type="match status" value="1"/>
</dbReference>
<dbReference type="InterPro" id="IPR046341">
    <property type="entry name" value="SET_dom_sf"/>
</dbReference>
<reference evidence="1" key="2">
    <citation type="submission" date="2021-04" db="EMBL/GenBank/DDBJ databases">
        <authorList>
            <person name="Chen X."/>
            <person name="Shi M."/>
            <person name="Wu W."/>
        </authorList>
    </citation>
    <scope>NUCLEOTIDE SEQUENCE</scope>
    <source>
        <strain evidence="1">Cxx6</strain>
    </source>
</reference>
<evidence type="ECO:0000313" key="1">
    <source>
        <dbReference type="EMBL" id="QWY26480.1"/>
    </source>
</evidence>
<reference evidence="1" key="1">
    <citation type="journal article" date="2021" name="Viruses">
        <title>Discovery and Characterization of Actively Replicating DNA and Retro-Transcribing Viruses in Lower Vertebrate Hosts Based on RNA Sequencing.</title>
        <authorList>
            <person name="Chen X.X."/>
            <person name="Wu W.C."/>
            <person name="Shi M."/>
        </authorList>
    </citation>
    <scope>NUCLEOTIDE SEQUENCE</scope>
    <source>
        <strain evidence="1">Cxx6</strain>
    </source>
</reference>
<organism evidence="1">
    <name type="scientific">Ranid herpesvirus 4</name>
    <dbReference type="NCBI Taxonomy" id="2849006"/>
    <lineage>
        <taxon>Viruses</taxon>
        <taxon>Duplodnaviria</taxon>
        <taxon>Heunggongvirae</taxon>
        <taxon>Peploviricota</taxon>
        <taxon>Herviviricetes</taxon>
        <taxon>Herpesvirales</taxon>
    </lineage>
</organism>
<sequence>MMAVLEAKQQLKQMYKHMSNYKLCSTKDINSLMNLKELSIHAPVLYDGKTRYYYSPLAFGRTDCTHSKKTLWITGSGYYEVLDKASQPDHQNNVSNLLSLPLPSGVWYEPGGWSYLSCGSFTVSGTRPYGNSSTFDGYAYEYLNKDEFIMFVEGTIMHKTQANALRSLIDTKYIRLPNDSIFMPLLIRSRMSALFEDNFSEPNCDFAYEDGIVFIKAIKNIDAGEKLIMPSIYEYQGEPLPFIAMGPFNRHIEPFAEKQGTYIYELNNNSPSAITLVVNRVDINELICNTLTMALVTCLPTMNIILTNLAAIPVKSMSFESLFKTETIHTHLASTYHTDIYLNVIERTLPNKVIPHSWFSYAKNSNPVNLAKHDKEIQIIRTCTAHYEILPVLERMGKQYRSNYIDMLRVIRTSLTEQPKWSDVFYITTDFQGTWNLKYTLNVLTAWLFTWVALQTKAPIDLTLCYMLFHDQQLCVQTTYPNLIKLLSKKFAISYSALNTCKCFADVFYIAEIYLNQKSDDITKFMVYNTLSALLFPTVKQMPLAFVITNPWVTLSETVFSENVELALHMLNSFDASILNNFNALINVEN</sequence>
<dbReference type="EMBL" id="MZ244211">
    <property type="protein sequence ID" value="QWY26480.1"/>
    <property type="molecule type" value="Genomic_DNA"/>
</dbReference>
<proteinExistence type="predicted"/>
<name>A0A8F3CIL0_9VIRU</name>